<protein>
    <recommendedName>
        <fullName evidence="3">Protein MCM10 homolog</fullName>
    </recommendedName>
</protein>
<dbReference type="EMBL" id="OVEO01000004">
    <property type="protein sequence ID" value="SPQ95345.1"/>
    <property type="molecule type" value="Genomic_DNA"/>
</dbReference>
<sequence>MAGKLLLRVANVITLAWLGVPRLRQLDAVRCGNTVQSITKSIHGPDTPAGAMLCNACTGRSTWFTGHCPLDDNGRGGTGGCGLATASGVSWWWRRRSCVLSQGAVVAPMSASNVDIMLALLGSDDDENVEDTRDAVSSAPAVESRPAAKSEVAQAPPVKPASTPAFAKATGAKQDIHVDPVTRWRIVNRYTSSDIVEMKVRPMTIVPFAHVRRQATAPNDQNWALFGVIVSRNAKTTANGKKFLVWNLTDLKENTMKLLLFDKAANDLWLSATEGCVVCVANPEVLPDRGSDRGSASPAISITEMDQVLLIGQAMDFGTCKGRRKDGNQCTMPIDRSKGDYCVFHVKAAYKKMSNARMDLQHGGARNDFRSNHPAIRSKMAGVSVGGRYVPVCTREARVKRKQPDTPSVSVADAKENGLVCMQRSNSARKPIVNASTGRPLYLEKQIATSASNRPVLGRGMDGDDDDIDLDVTTSMKRAIVALGGRPVAKRDPNSAALATELDAMKGDVSRRSSDQLRQRFISTPPASRKLFGNLTMDSAEGQAILAQKSTNQHLVEKEDHDRLESRMDFMEQKEQLAEKMQTIRSQDVKTFICMQCHTTLQKQSEYCRSQGHKPLEAIAKKRFFKCRICHSRQDVLGKLEPDTNCTRCGQRDWARTSLYKGKDCVQLNDKLRITNEKKQFRE</sequence>
<dbReference type="InterPro" id="IPR040184">
    <property type="entry name" value="Mcm10"/>
</dbReference>
<evidence type="ECO:0000256" key="4">
    <source>
        <dbReference type="ARBA" id="ARBA00022705"/>
    </source>
</evidence>
<keyword evidence="8" id="KW-0539">Nucleus</keyword>
<accession>A0A3P3Y581</accession>
<keyword evidence="7" id="KW-0862">Zinc</keyword>
<keyword evidence="4" id="KW-0235">DNA replication</keyword>
<proteinExistence type="inferred from homology"/>
<evidence type="ECO:0000256" key="8">
    <source>
        <dbReference type="ARBA" id="ARBA00023242"/>
    </source>
</evidence>
<reference evidence="12 13" key="1">
    <citation type="submission" date="2018-03" db="EMBL/GenBank/DDBJ databases">
        <authorList>
            <person name="Fogelqvist J."/>
        </authorList>
    </citation>
    <scope>NUCLEOTIDE SEQUENCE [LARGE SCALE GENOMIC DNA]</scope>
</reference>
<evidence type="ECO:0000256" key="1">
    <source>
        <dbReference type="ARBA" id="ARBA00004123"/>
    </source>
</evidence>
<evidence type="ECO:0000256" key="3">
    <source>
        <dbReference type="ARBA" id="ARBA00017770"/>
    </source>
</evidence>
<dbReference type="Pfam" id="PF09329">
    <property type="entry name" value="zf-primase"/>
    <property type="match status" value="1"/>
</dbReference>
<evidence type="ECO:0000256" key="9">
    <source>
        <dbReference type="SAM" id="MobiDB-lite"/>
    </source>
</evidence>
<feature type="signal peptide" evidence="10">
    <location>
        <begin position="1"/>
        <end position="18"/>
    </location>
</feature>
<geneLocation type="mitochondrion" evidence="12"/>
<feature type="chain" id="PRO_5018136426" description="Protein MCM10 homolog" evidence="10">
    <location>
        <begin position="19"/>
        <end position="683"/>
    </location>
</feature>
<keyword evidence="6" id="KW-0863">Zinc-finger</keyword>
<organism evidence="12 13">
    <name type="scientific">Plasmodiophora brassicae</name>
    <name type="common">Clubroot disease agent</name>
    <dbReference type="NCBI Taxonomy" id="37360"/>
    <lineage>
        <taxon>Eukaryota</taxon>
        <taxon>Sar</taxon>
        <taxon>Rhizaria</taxon>
        <taxon>Endomyxa</taxon>
        <taxon>Phytomyxea</taxon>
        <taxon>Plasmodiophorida</taxon>
        <taxon>Plasmodiophoridae</taxon>
        <taxon>Plasmodiophora</taxon>
    </lineage>
</organism>
<name>A0A3P3Y581_PLABS</name>
<keyword evidence="12" id="KW-0496">Mitochondrion</keyword>
<dbReference type="InterPro" id="IPR015408">
    <property type="entry name" value="Znf_Mcm10/DnaG"/>
</dbReference>
<dbReference type="GO" id="GO:0003697">
    <property type="term" value="F:single-stranded DNA binding"/>
    <property type="evidence" value="ECO:0007669"/>
    <property type="project" value="InterPro"/>
</dbReference>
<evidence type="ECO:0000259" key="11">
    <source>
        <dbReference type="SMART" id="SM01280"/>
    </source>
</evidence>
<dbReference type="Pfam" id="PF22379">
    <property type="entry name" value="OB_MCM10"/>
    <property type="match status" value="1"/>
</dbReference>
<dbReference type="InterPro" id="IPR015411">
    <property type="entry name" value="Rep_factor_Mcm10_C"/>
</dbReference>
<dbReference type="InterPro" id="IPR055065">
    <property type="entry name" value="OB_MCM10"/>
</dbReference>
<keyword evidence="5" id="KW-0479">Metal-binding</keyword>
<dbReference type="InterPro" id="IPR012340">
    <property type="entry name" value="NA-bd_OB-fold"/>
</dbReference>
<dbReference type="GO" id="GO:0006270">
    <property type="term" value="P:DNA replication initiation"/>
    <property type="evidence" value="ECO:0007669"/>
    <property type="project" value="InterPro"/>
</dbReference>
<comment type="subcellular location">
    <subcellularLocation>
        <location evidence="1">Nucleus</location>
    </subcellularLocation>
</comment>
<dbReference type="SMART" id="SM01280">
    <property type="entry name" value="Mcm10"/>
    <property type="match status" value="1"/>
</dbReference>
<comment type="similarity">
    <text evidence="2">Belongs to the MCM10 family.</text>
</comment>
<dbReference type="PANTHER" id="PTHR13454:SF11">
    <property type="entry name" value="PROTEIN MCM10 HOMOLOG"/>
    <property type="match status" value="1"/>
</dbReference>
<gene>
    <name evidence="12" type="ORF">PLBR_LOCUS2560</name>
</gene>
<evidence type="ECO:0000256" key="6">
    <source>
        <dbReference type="ARBA" id="ARBA00022771"/>
    </source>
</evidence>
<evidence type="ECO:0000256" key="2">
    <source>
        <dbReference type="ARBA" id="ARBA00009679"/>
    </source>
</evidence>
<dbReference type="Pfam" id="PF24863">
    <property type="entry name" value="zf-CCCH_Mcm10"/>
    <property type="match status" value="1"/>
</dbReference>
<dbReference type="GO" id="GO:0008270">
    <property type="term" value="F:zinc ion binding"/>
    <property type="evidence" value="ECO:0007669"/>
    <property type="project" value="UniProtKB-KW"/>
</dbReference>
<dbReference type="AlphaFoldDB" id="A0A3P3Y581"/>
<feature type="domain" description="Replication factor Mcm10 C-terminal" evidence="11">
    <location>
        <begin position="381"/>
        <end position="670"/>
    </location>
</feature>
<dbReference type="GO" id="GO:0003688">
    <property type="term" value="F:DNA replication origin binding"/>
    <property type="evidence" value="ECO:0007669"/>
    <property type="project" value="TreeGrafter"/>
</dbReference>
<evidence type="ECO:0000256" key="7">
    <source>
        <dbReference type="ARBA" id="ARBA00022833"/>
    </source>
</evidence>
<dbReference type="Proteomes" id="UP000290189">
    <property type="component" value="Unassembled WGS sequence"/>
</dbReference>
<keyword evidence="10" id="KW-0732">Signal</keyword>
<dbReference type="Gene3D" id="2.40.50.140">
    <property type="entry name" value="Nucleic acid-binding proteins"/>
    <property type="match status" value="1"/>
</dbReference>
<dbReference type="PANTHER" id="PTHR13454">
    <property type="entry name" value="PROTEIN MCM10 HOMOLOG"/>
    <property type="match status" value="1"/>
</dbReference>
<evidence type="ECO:0000313" key="12">
    <source>
        <dbReference type="EMBL" id="SPQ95345.1"/>
    </source>
</evidence>
<evidence type="ECO:0000313" key="13">
    <source>
        <dbReference type="Proteomes" id="UP000290189"/>
    </source>
</evidence>
<evidence type="ECO:0000256" key="10">
    <source>
        <dbReference type="SAM" id="SignalP"/>
    </source>
</evidence>
<feature type="region of interest" description="Disordered" evidence="9">
    <location>
        <begin position="128"/>
        <end position="163"/>
    </location>
</feature>
<dbReference type="GO" id="GO:0043596">
    <property type="term" value="C:nuclear replication fork"/>
    <property type="evidence" value="ECO:0007669"/>
    <property type="project" value="TreeGrafter"/>
</dbReference>
<evidence type="ECO:0000256" key="5">
    <source>
        <dbReference type="ARBA" id="ARBA00022723"/>
    </source>
</evidence>